<accession>A0A385JP41</accession>
<dbReference type="InterPro" id="IPR001173">
    <property type="entry name" value="Glyco_trans_2-like"/>
</dbReference>
<keyword evidence="2" id="KW-0328">Glycosyltransferase</keyword>
<comment type="similarity">
    <text evidence="1">Belongs to the glycosyltransferase 2 family.</text>
</comment>
<dbReference type="CDD" id="cd04195">
    <property type="entry name" value="GT2_AmsE_like"/>
    <property type="match status" value="1"/>
</dbReference>
<dbReference type="GO" id="GO:0016757">
    <property type="term" value="F:glycosyltransferase activity"/>
    <property type="evidence" value="ECO:0007669"/>
    <property type="project" value="UniProtKB-KW"/>
</dbReference>
<dbReference type="AlphaFoldDB" id="A0A385JP41"/>
<evidence type="ECO:0000256" key="1">
    <source>
        <dbReference type="ARBA" id="ARBA00006739"/>
    </source>
</evidence>
<evidence type="ECO:0000313" key="5">
    <source>
        <dbReference type="EMBL" id="AXZ00075.1"/>
    </source>
</evidence>
<dbReference type="InterPro" id="IPR029044">
    <property type="entry name" value="Nucleotide-diphossugar_trans"/>
</dbReference>
<dbReference type="EMBL" id="KY710735">
    <property type="protein sequence ID" value="AXZ00075.1"/>
    <property type="molecule type" value="Genomic_DNA"/>
</dbReference>
<keyword evidence="3" id="KW-0808">Transferase</keyword>
<evidence type="ECO:0000256" key="3">
    <source>
        <dbReference type="ARBA" id="ARBA00022679"/>
    </source>
</evidence>
<organism evidence="5">
    <name type="scientific">Proteus penneri</name>
    <dbReference type="NCBI Taxonomy" id="102862"/>
    <lineage>
        <taxon>Bacteria</taxon>
        <taxon>Pseudomonadati</taxon>
        <taxon>Pseudomonadota</taxon>
        <taxon>Gammaproteobacteria</taxon>
        <taxon>Enterobacterales</taxon>
        <taxon>Morganellaceae</taxon>
        <taxon>Proteus</taxon>
    </lineage>
</organism>
<dbReference type="PANTHER" id="PTHR43685:SF5">
    <property type="entry name" value="GLYCOSYLTRANSFERASE EPSE-RELATED"/>
    <property type="match status" value="1"/>
</dbReference>
<protein>
    <submittedName>
        <fullName evidence="5">Gt2</fullName>
    </submittedName>
</protein>
<evidence type="ECO:0000259" key="4">
    <source>
        <dbReference type="Pfam" id="PF00535"/>
    </source>
</evidence>
<dbReference type="SUPFAM" id="SSF53448">
    <property type="entry name" value="Nucleotide-diphospho-sugar transferases"/>
    <property type="match status" value="1"/>
</dbReference>
<dbReference type="PANTHER" id="PTHR43685">
    <property type="entry name" value="GLYCOSYLTRANSFERASE"/>
    <property type="match status" value="1"/>
</dbReference>
<dbReference type="RefSeq" id="WP_109406992.1">
    <property type="nucleotide sequence ID" value="NZ_JAPHVR010000011.1"/>
</dbReference>
<name>A0A385JP41_9GAMM</name>
<dbReference type="Pfam" id="PF00535">
    <property type="entry name" value="Glycos_transf_2"/>
    <property type="match status" value="1"/>
</dbReference>
<dbReference type="InterPro" id="IPR050834">
    <property type="entry name" value="Glycosyltransf_2"/>
</dbReference>
<dbReference type="Gene3D" id="3.90.550.10">
    <property type="entry name" value="Spore Coat Polysaccharide Biosynthesis Protein SpsA, Chain A"/>
    <property type="match status" value="1"/>
</dbReference>
<feature type="domain" description="Glycosyltransferase 2-like" evidence="4">
    <location>
        <begin position="15"/>
        <end position="150"/>
    </location>
</feature>
<reference evidence="5" key="1">
    <citation type="journal article" date="2017" name="PLoS ONE">
        <title>Genetic diversity of the O antigens of Proteus species and the development of a suspension array for molecular serotyping.</title>
        <authorList>
            <person name="Yu X."/>
            <person name="Torzewska A."/>
            <person name="Zhang X."/>
            <person name="Yin Z."/>
            <person name="Drzewiecka D."/>
            <person name="Cao H."/>
            <person name="Liu B."/>
            <person name="Knirel Y.A."/>
            <person name="Rozalski A."/>
            <person name="Wang L."/>
        </authorList>
    </citation>
    <scope>NUCLEOTIDE SEQUENCE</scope>
    <source>
        <strain evidence="5">G2672</strain>
    </source>
</reference>
<proteinExistence type="inferred from homology"/>
<evidence type="ECO:0000256" key="2">
    <source>
        <dbReference type="ARBA" id="ARBA00022676"/>
    </source>
</evidence>
<sequence length="271" mass="31432">MKFSVLVSLYFKENPINLDSALRSLWSEQKLLPTEIIIIKDGPLTLELDNILDKWKDLLSNNLKIIALKNNVGLGFALNEGLKHCTYDWVFRMDTDDICLPNRFEKQIDFIKHNPDISLLGSSTEEFDENMENSFGYRINPTEHNDIVNYAKKRNPINHMTVAFKKEAVLAVGGYQHHLFMEDYNLWIRMISSGYKVANLPDILVKVRAGNSMVTRRKGLKYIKSEYKLANLKIKTNLDNSFSAYSIFLLRSIPRMLPTSFLSKIYKMLRK</sequence>